<protein>
    <submittedName>
        <fullName evidence="2">Glycoside hydrolase family 64 protein</fullName>
    </submittedName>
</protein>
<dbReference type="InterPro" id="IPR032477">
    <property type="entry name" value="Glyco_hydro_64"/>
</dbReference>
<dbReference type="EMBL" id="MU865502">
    <property type="protein sequence ID" value="KAK4221949.1"/>
    <property type="molecule type" value="Genomic_DNA"/>
</dbReference>
<dbReference type="PANTHER" id="PTHR38165:SF1">
    <property type="entry name" value="GLUCANASE B"/>
    <property type="match status" value="1"/>
</dbReference>
<keyword evidence="2" id="KW-0378">Hydrolase</keyword>
<name>A0AAN7BFE4_9PEZI</name>
<evidence type="ECO:0000313" key="2">
    <source>
        <dbReference type="EMBL" id="KAK4221949.1"/>
    </source>
</evidence>
<evidence type="ECO:0000259" key="1">
    <source>
        <dbReference type="PROSITE" id="PS52006"/>
    </source>
</evidence>
<dbReference type="InterPro" id="IPR037398">
    <property type="entry name" value="Glyco_hydro_64_fam"/>
</dbReference>
<gene>
    <name evidence="2" type="ORF">QBC38DRAFT_513286</name>
</gene>
<evidence type="ECO:0000313" key="3">
    <source>
        <dbReference type="Proteomes" id="UP001301958"/>
    </source>
</evidence>
<keyword evidence="3" id="KW-1185">Reference proteome</keyword>
<reference evidence="2" key="2">
    <citation type="submission" date="2023-05" db="EMBL/GenBank/DDBJ databases">
        <authorList>
            <consortium name="Lawrence Berkeley National Laboratory"/>
            <person name="Steindorff A."/>
            <person name="Hensen N."/>
            <person name="Bonometti L."/>
            <person name="Westerberg I."/>
            <person name="Brannstrom I.O."/>
            <person name="Guillou S."/>
            <person name="Cros-Aarteil S."/>
            <person name="Calhoun S."/>
            <person name="Haridas S."/>
            <person name="Kuo A."/>
            <person name="Mondo S."/>
            <person name="Pangilinan J."/>
            <person name="Riley R."/>
            <person name="Labutti K."/>
            <person name="Andreopoulos B."/>
            <person name="Lipzen A."/>
            <person name="Chen C."/>
            <person name="Yanf M."/>
            <person name="Daum C."/>
            <person name="Ng V."/>
            <person name="Clum A."/>
            <person name="Ohm R."/>
            <person name="Martin F."/>
            <person name="Silar P."/>
            <person name="Natvig D."/>
            <person name="Lalanne C."/>
            <person name="Gautier V."/>
            <person name="Ament-Velasquez S.L."/>
            <person name="Kruys A."/>
            <person name="Hutchinson M.I."/>
            <person name="Powell A.J."/>
            <person name="Barry K."/>
            <person name="Miller A.N."/>
            <person name="Grigoriev I.V."/>
            <person name="Debuchy R."/>
            <person name="Gladieux P."/>
            <person name="Thoren M.H."/>
            <person name="Johannesson H."/>
        </authorList>
    </citation>
    <scope>NUCLEOTIDE SEQUENCE</scope>
    <source>
        <strain evidence="2">CBS 990.96</strain>
    </source>
</reference>
<dbReference type="InterPro" id="IPR037176">
    <property type="entry name" value="Osmotin/thaumatin-like_sf"/>
</dbReference>
<dbReference type="Gene3D" id="2.60.110.10">
    <property type="entry name" value="Thaumatin"/>
    <property type="match status" value="1"/>
</dbReference>
<organism evidence="2 3">
    <name type="scientific">Podospora fimiseda</name>
    <dbReference type="NCBI Taxonomy" id="252190"/>
    <lineage>
        <taxon>Eukaryota</taxon>
        <taxon>Fungi</taxon>
        <taxon>Dikarya</taxon>
        <taxon>Ascomycota</taxon>
        <taxon>Pezizomycotina</taxon>
        <taxon>Sordariomycetes</taxon>
        <taxon>Sordariomycetidae</taxon>
        <taxon>Sordariales</taxon>
        <taxon>Podosporaceae</taxon>
        <taxon>Podospora</taxon>
    </lineage>
</organism>
<dbReference type="PANTHER" id="PTHR38165">
    <property type="match status" value="1"/>
</dbReference>
<dbReference type="Proteomes" id="UP001301958">
    <property type="component" value="Unassembled WGS sequence"/>
</dbReference>
<dbReference type="PROSITE" id="PS52006">
    <property type="entry name" value="GH64"/>
    <property type="match status" value="1"/>
</dbReference>
<dbReference type="GO" id="GO:0016787">
    <property type="term" value="F:hydrolase activity"/>
    <property type="evidence" value="ECO:0007669"/>
    <property type="project" value="UniProtKB-KW"/>
</dbReference>
<comment type="caution">
    <text evidence="2">The sequence shown here is derived from an EMBL/GenBank/DDBJ whole genome shotgun (WGS) entry which is preliminary data.</text>
</comment>
<sequence length="298" mass="32639">MPNSLDIQLKNQSNSDKVYAFICGRALQHGGRLVLLKPVDALVEPCPFDPTDPNHNINWAFAELTLDNSQLFANISYVDMVPRLPIALTLKERNGKVQHALKAQAQADKRPWNKLIVNKDSKPLRALNPTHSKAVGASFDGYYEPYVNNVWEKYHAGPCHTGSQNKLCINTQNSHGVLTGSVDGKGQLVIGGEAFKKPNTYDIFSCNTGPFITDASAKRNAIIPRLATKFIRSSILDSANHPSNPDGWYKKDPTNHYSRIVHNPDGGKDHSGKVNAGDPAIFIVTVGGKNAYAGDKMP</sequence>
<proteinExistence type="predicted"/>
<feature type="domain" description="GH64" evidence="1">
    <location>
        <begin position="1"/>
        <end position="288"/>
    </location>
</feature>
<dbReference type="AlphaFoldDB" id="A0AAN7BFE4"/>
<dbReference type="Pfam" id="PF16483">
    <property type="entry name" value="Glyco_hydro_64"/>
    <property type="match status" value="1"/>
</dbReference>
<reference evidence="2" key="1">
    <citation type="journal article" date="2023" name="Mol. Phylogenet. Evol.">
        <title>Genome-scale phylogeny and comparative genomics of the fungal order Sordariales.</title>
        <authorList>
            <person name="Hensen N."/>
            <person name="Bonometti L."/>
            <person name="Westerberg I."/>
            <person name="Brannstrom I.O."/>
            <person name="Guillou S."/>
            <person name="Cros-Aarteil S."/>
            <person name="Calhoun S."/>
            <person name="Haridas S."/>
            <person name="Kuo A."/>
            <person name="Mondo S."/>
            <person name="Pangilinan J."/>
            <person name="Riley R."/>
            <person name="LaButti K."/>
            <person name="Andreopoulos B."/>
            <person name="Lipzen A."/>
            <person name="Chen C."/>
            <person name="Yan M."/>
            <person name="Daum C."/>
            <person name="Ng V."/>
            <person name="Clum A."/>
            <person name="Steindorff A."/>
            <person name="Ohm R.A."/>
            <person name="Martin F."/>
            <person name="Silar P."/>
            <person name="Natvig D.O."/>
            <person name="Lalanne C."/>
            <person name="Gautier V."/>
            <person name="Ament-Velasquez S.L."/>
            <person name="Kruys A."/>
            <person name="Hutchinson M.I."/>
            <person name="Powell A.J."/>
            <person name="Barry K."/>
            <person name="Miller A.N."/>
            <person name="Grigoriev I.V."/>
            <person name="Debuchy R."/>
            <person name="Gladieux P."/>
            <person name="Hiltunen Thoren M."/>
            <person name="Johannesson H."/>
        </authorList>
    </citation>
    <scope>NUCLEOTIDE SEQUENCE</scope>
    <source>
        <strain evidence="2">CBS 990.96</strain>
    </source>
</reference>
<accession>A0AAN7BFE4</accession>